<name>A0A6L3XT98_9ENTR</name>
<dbReference type="AlphaFoldDB" id="A0A6L3XT98"/>
<evidence type="ECO:0000313" key="2">
    <source>
        <dbReference type="Proteomes" id="UP000476281"/>
    </source>
</evidence>
<evidence type="ECO:0000313" key="1">
    <source>
        <dbReference type="EMBL" id="KAB2514689.1"/>
    </source>
</evidence>
<gene>
    <name evidence="1" type="ORF">F9C29_17475</name>
</gene>
<dbReference type="EMBL" id="WBSZ01000652">
    <property type="protein sequence ID" value="KAB2514689.1"/>
    <property type="molecule type" value="Genomic_DNA"/>
</dbReference>
<proteinExistence type="predicted"/>
<dbReference type="Proteomes" id="UP000476281">
    <property type="component" value="Unassembled WGS sequence"/>
</dbReference>
<comment type="caution">
    <text evidence="1">The sequence shown here is derived from an EMBL/GenBank/DDBJ whole genome shotgun (WGS) entry which is preliminary data.</text>
</comment>
<reference evidence="1 2" key="1">
    <citation type="submission" date="2019-09" db="EMBL/GenBank/DDBJ databases">
        <title>Reversal of blaTEM antimicrobial resistance by CRISPR-Cas9 in clinical E. coli and other Enterobacteriaceae strains.</title>
        <authorList>
            <person name="Tagliaferri T."/>
            <person name="Guimaraes N."/>
            <person name="Pereira M."/>
            <person name="Felicori L."/>
            <person name="Horz H.-P."/>
            <person name="Santos S."/>
            <person name="Mendes T."/>
        </authorList>
    </citation>
    <scope>NUCLEOTIDE SEQUENCE [LARGE SCALE GENOMIC DNA]</scope>
    <source>
        <strain evidence="1 2">E2_blaTEM_MG</strain>
    </source>
</reference>
<sequence length="70" mass="7574">MFYKNGDAISGGGWDDTRLQKPGGDICPATGVSSGILTDHEFIVVQSHSPRGKTCRVKHSRILLSTKLMT</sequence>
<organism evidence="1 2">
    <name type="scientific">Enterobacter hormaechei</name>
    <dbReference type="NCBI Taxonomy" id="158836"/>
    <lineage>
        <taxon>Bacteria</taxon>
        <taxon>Pseudomonadati</taxon>
        <taxon>Pseudomonadota</taxon>
        <taxon>Gammaproteobacteria</taxon>
        <taxon>Enterobacterales</taxon>
        <taxon>Enterobacteriaceae</taxon>
        <taxon>Enterobacter</taxon>
        <taxon>Enterobacter cloacae complex</taxon>
    </lineage>
</organism>
<accession>A0A6L3XT98</accession>
<protein>
    <submittedName>
        <fullName evidence="1">Uncharacterized protein</fullName>
    </submittedName>
</protein>